<dbReference type="GeneID" id="136798181"/>
<accession>A0A7M5XJ14</accession>
<feature type="transmembrane region" description="Helical" evidence="5">
    <location>
        <begin position="6"/>
        <end position="28"/>
    </location>
</feature>
<evidence type="ECO:0000256" key="5">
    <source>
        <dbReference type="SAM" id="Phobius"/>
    </source>
</evidence>
<dbReference type="GO" id="GO:0016020">
    <property type="term" value="C:membrane"/>
    <property type="evidence" value="ECO:0007669"/>
    <property type="project" value="UniProtKB-SubCell"/>
</dbReference>
<dbReference type="Gene3D" id="2.60.40.3510">
    <property type="match status" value="1"/>
</dbReference>
<dbReference type="EnsemblMetazoa" id="CLYHEMT024410.1">
    <property type="protein sequence ID" value="CLYHEMP024410.1"/>
    <property type="gene ID" value="CLYHEMG024410"/>
</dbReference>
<keyword evidence="5" id="KW-0472">Membrane</keyword>
<proteinExistence type="predicted"/>
<protein>
    <recommendedName>
        <fullName evidence="6">Notch ligand N-terminal domain-containing protein</fullName>
    </recommendedName>
</protein>
<feature type="domain" description="Notch ligand N-terminal" evidence="6">
    <location>
        <begin position="26"/>
        <end position="177"/>
    </location>
</feature>
<keyword evidence="4 5" id="KW-1133">Transmembrane helix</keyword>
<evidence type="ECO:0000313" key="7">
    <source>
        <dbReference type="EnsemblMetazoa" id="CLYHEMP024410.1"/>
    </source>
</evidence>
<reference evidence="7" key="1">
    <citation type="submission" date="2021-01" db="UniProtKB">
        <authorList>
            <consortium name="EnsemblMetazoa"/>
        </authorList>
    </citation>
    <scope>IDENTIFICATION</scope>
</reference>
<evidence type="ECO:0000256" key="1">
    <source>
        <dbReference type="ARBA" id="ARBA00022536"/>
    </source>
</evidence>
<keyword evidence="3" id="KW-0677">Repeat</keyword>
<dbReference type="RefSeq" id="XP_066910865.1">
    <property type="nucleotide sequence ID" value="XM_067054764.1"/>
</dbReference>
<name>A0A7M5XJ14_9CNID</name>
<dbReference type="AlphaFoldDB" id="A0A7M5XJ14"/>
<evidence type="ECO:0000256" key="4">
    <source>
        <dbReference type="ARBA" id="ARBA00022989"/>
    </source>
</evidence>
<dbReference type="Proteomes" id="UP000594262">
    <property type="component" value="Unplaced"/>
</dbReference>
<dbReference type="Pfam" id="PF07657">
    <property type="entry name" value="MNNL"/>
    <property type="match status" value="1"/>
</dbReference>
<evidence type="ECO:0000256" key="2">
    <source>
        <dbReference type="ARBA" id="ARBA00022692"/>
    </source>
</evidence>
<evidence type="ECO:0000313" key="8">
    <source>
        <dbReference type="Proteomes" id="UP000594262"/>
    </source>
</evidence>
<keyword evidence="8" id="KW-1185">Reference proteome</keyword>
<organism evidence="7 8">
    <name type="scientific">Clytia hemisphaerica</name>
    <dbReference type="NCBI Taxonomy" id="252671"/>
    <lineage>
        <taxon>Eukaryota</taxon>
        <taxon>Metazoa</taxon>
        <taxon>Cnidaria</taxon>
        <taxon>Hydrozoa</taxon>
        <taxon>Hydroidolina</taxon>
        <taxon>Leptothecata</taxon>
        <taxon>Obeliida</taxon>
        <taxon>Clytiidae</taxon>
        <taxon>Clytia</taxon>
    </lineage>
</organism>
<dbReference type="GO" id="GO:0007219">
    <property type="term" value="P:Notch signaling pathway"/>
    <property type="evidence" value="ECO:0007669"/>
    <property type="project" value="InterPro"/>
</dbReference>
<dbReference type="InterPro" id="IPR011651">
    <property type="entry name" value="Notch_ligand_N"/>
</dbReference>
<dbReference type="OrthoDB" id="10441616at2759"/>
<evidence type="ECO:0000259" key="6">
    <source>
        <dbReference type="Pfam" id="PF07657"/>
    </source>
</evidence>
<keyword evidence="1" id="KW-0245">EGF-like domain</keyword>
<sequence length="194" mass="22108">MDKSLIFNIFGIFTIFLQMSLVLCDGYIELRLHSLENKDHLDHGLGCCDTWPWGVCRGQCDSYFKICVTDWTSSSKPRVSCGLGRKQTGTYDGKSNIQFNGNLGNNIQNPMRFRFDGKLNLFEVMVTSYDEDTWPNPDDLIDIHTQIVYAKHGQTSQNATLQKFDVKGRVSFLKFDVKTYCAQGFTGNDCSKRI</sequence>
<keyword evidence="2 5" id="KW-0812">Transmembrane</keyword>
<evidence type="ECO:0000256" key="3">
    <source>
        <dbReference type="ARBA" id="ARBA00022737"/>
    </source>
</evidence>